<gene>
    <name evidence="11" type="ORF">MNBD_IGNAVI01-1505</name>
</gene>
<dbReference type="PANTHER" id="PTHR33446">
    <property type="entry name" value="PROTEIN TONB-RELATED"/>
    <property type="match status" value="1"/>
</dbReference>
<dbReference type="GO" id="GO:0098797">
    <property type="term" value="C:plasma membrane protein complex"/>
    <property type="evidence" value="ECO:0007669"/>
    <property type="project" value="TreeGrafter"/>
</dbReference>
<name>A0A3B1CYH0_9ZZZZ</name>
<dbReference type="AlphaFoldDB" id="A0A3B1CYH0"/>
<sequence>MRNRFLVILFLLLSISATAQNGYLYTYYPSGKVDGVIFFANDVLEGTSYWYYENGNLKAEKTYDNGKLTDVAREFYETGLVKEEVSIKDGIRDGITKSYYDNGGLKEVRTYEKGRLLKVVKVDYDSLYVAPVDAYKYGNTQNNIQKNHDLFICEGADVCPKPVGGMTDIMANLKYPEHAKLYGLEGYVTVVARVGADGKVKEVNVLRGLGLGCDEAAIEAVKSTKFLPGQVNDKAVESNVLFKIPFVLSSDLQYYYSSPSEEFSLNSDSLKTDSLSSTAKTVKKVRKVFKNFSCDIDQCARPREGIKSILENFVMPAIIKREKIEGAVIVEADVDEFGIVIDTKVISDIGYGSGDAVEMAILRTKFEPGIKDGKPSPCKVRITVPIIHEKSKEKDN</sequence>
<evidence type="ECO:0000259" key="10">
    <source>
        <dbReference type="PROSITE" id="PS52015"/>
    </source>
</evidence>
<dbReference type="Gene3D" id="3.30.1150.10">
    <property type="match status" value="2"/>
</dbReference>
<evidence type="ECO:0000256" key="5">
    <source>
        <dbReference type="ARBA" id="ARBA00022519"/>
    </source>
</evidence>
<evidence type="ECO:0000256" key="4">
    <source>
        <dbReference type="ARBA" id="ARBA00022475"/>
    </source>
</evidence>
<evidence type="ECO:0000256" key="1">
    <source>
        <dbReference type="ARBA" id="ARBA00004383"/>
    </source>
</evidence>
<dbReference type="InterPro" id="IPR037682">
    <property type="entry name" value="TonB_C"/>
</dbReference>
<evidence type="ECO:0000313" key="11">
    <source>
        <dbReference type="EMBL" id="VAX24375.1"/>
    </source>
</evidence>
<keyword evidence="7" id="KW-0653">Protein transport</keyword>
<dbReference type="InterPro" id="IPR051045">
    <property type="entry name" value="TonB-dependent_transducer"/>
</dbReference>
<dbReference type="Gene3D" id="3.90.930.1">
    <property type="match status" value="1"/>
</dbReference>
<dbReference type="Pfam" id="PF07661">
    <property type="entry name" value="MORN_2"/>
    <property type="match status" value="2"/>
</dbReference>
<evidence type="ECO:0000256" key="9">
    <source>
        <dbReference type="ARBA" id="ARBA00023136"/>
    </source>
</evidence>
<dbReference type="InterPro" id="IPR006260">
    <property type="entry name" value="TonB/TolA_C"/>
</dbReference>
<protein>
    <recommendedName>
        <fullName evidence="10">TonB C-terminal domain-containing protein</fullName>
    </recommendedName>
</protein>
<keyword evidence="4" id="KW-1003">Cell membrane</keyword>
<accession>A0A3B1CYH0</accession>
<evidence type="ECO:0000256" key="3">
    <source>
        <dbReference type="ARBA" id="ARBA00022448"/>
    </source>
</evidence>
<dbReference type="GO" id="GO:0015031">
    <property type="term" value="P:protein transport"/>
    <property type="evidence" value="ECO:0007669"/>
    <property type="project" value="UniProtKB-KW"/>
</dbReference>
<dbReference type="EMBL" id="UOGD01000271">
    <property type="protein sequence ID" value="VAX24375.1"/>
    <property type="molecule type" value="Genomic_DNA"/>
</dbReference>
<feature type="domain" description="TonB C-terminal" evidence="10">
    <location>
        <begin position="160"/>
        <end position="255"/>
    </location>
</feature>
<comment type="similarity">
    <text evidence="2">Belongs to the TonB family.</text>
</comment>
<proteinExistence type="inferred from homology"/>
<dbReference type="Pfam" id="PF03544">
    <property type="entry name" value="TonB_C"/>
    <property type="match status" value="2"/>
</dbReference>
<evidence type="ECO:0000256" key="2">
    <source>
        <dbReference type="ARBA" id="ARBA00006555"/>
    </source>
</evidence>
<evidence type="ECO:0000256" key="8">
    <source>
        <dbReference type="ARBA" id="ARBA00022989"/>
    </source>
</evidence>
<dbReference type="SUPFAM" id="SSF74653">
    <property type="entry name" value="TolA/TonB C-terminal domain"/>
    <property type="match status" value="2"/>
</dbReference>
<evidence type="ECO:0000256" key="7">
    <source>
        <dbReference type="ARBA" id="ARBA00022927"/>
    </source>
</evidence>
<dbReference type="SUPFAM" id="SSF82185">
    <property type="entry name" value="Histone H3 K4-specific methyltransferase SET7/9 N-terminal domain"/>
    <property type="match status" value="1"/>
</dbReference>
<dbReference type="PANTHER" id="PTHR33446:SF2">
    <property type="entry name" value="PROTEIN TONB"/>
    <property type="match status" value="1"/>
</dbReference>
<keyword evidence="6" id="KW-0812">Transmembrane</keyword>
<keyword evidence="9" id="KW-0472">Membrane</keyword>
<keyword evidence="8" id="KW-1133">Transmembrane helix</keyword>
<comment type="subcellular location">
    <subcellularLocation>
        <location evidence="1">Cell inner membrane</location>
        <topology evidence="1">Single-pass membrane protein</topology>
        <orientation evidence="1">Periplasmic side</orientation>
    </subcellularLocation>
</comment>
<evidence type="ECO:0000256" key="6">
    <source>
        <dbReference type="ARBA" id="ARBA00022692"/>
    </source>
</evidence>
<reference evidence="11" key="1">
    <citation type="submission" date="2018-06" db="EMBL/GenBank/DDBJ databases">
        <authorList>
            <person name="Zhirakovskaya E."/>
        </authorList>
    </citation>
    <scope>NUCLEOTIDE SEQUENCE</scope>
</reference>
<organism evidence="11">
    <name type="scientific">hydrothermal vent metagenome</name>
    <dbReference type="NCBI Taxonomy" id="652676"/>
    <lineage>
        <taxon>unclassified sequences</taxon>
        <taxon>metagenomes</taxon>
        <taxon>ecological metagenomes</taxon>
    </lineage>
</organism>
<dbReference type="NCBIfam" id="TIGR01352">
    <property type="entry name" value="tonB_Cterm"/>
    <property type="match status" value="1"/>
</dbReference>
<keyword evidence="3" id="KW-0813">Transport</keyword>
<dbReference type="InterPro" id="IPR011652">
    <property type="entry name" value="MORN_2"/>
</dbReference>
<dbReference type="PROSITE" id="PS52015">
    <property type="entry name" value="TONB_CTD"/>
    <property type="match status" value="1"/>
</dbReference>
<keyword evidence="5" id="KW-0997">Cell inner membrane</keyword>
<dbReference type="GO" id="GO:0031992">
    <property type="term" value="F:energy transducer activity"/>
    <property type="evidence" value="ECO:0007669"/>
    <property type="project" value="TreeGrafter"/>
</dbReference>
<dbReference type="GO" id="GO:0055085">
    <property type="term" value="P:transmembrane transport"/>
    <property type="evidence" value="ECO:0007669"/>
    <property type="project" value="InterPro"/>
</dbReference>